<feature type="coiled-coil region" evidence="4">
    <location>
        <begin position="250"/>
        <end position="281"/>
    </location>
</feature>
<dbReference type="Pfam" id="PF01420">
    <property type="entry name" value="Methylase_S"/>
    <property type="match status" value="2"/>
</dbReference>
<evidence type="ECO:0000256" key="2">
    <source>
        <dbReference type="ARBA" id="ARBA00022747"/>
    </source>
</evidence>
<dbReference type="PANTHER" id="PTHR43140">
    <property type="entry name" value="TYPE-1 RESTRICTION ENZYME ECOKI SPECIFICITY PROTEIN"/>
    <property type="match status" value="1"/>
</dbReference>
<protein>
    <recommendedName>
        <fullName evidence="5">Type I restriction modification DNA specificity domain-containing protein</fullName>
    </recommendedName>
</protein>
<keyword evidence="3" id="KW-0238">DNA-binding</keyword>
<dbReference type="InterPro" id="IPR044946">
    <property type="entry name" value="Restrct_endonuc_typeI_TRD_sf"/>
</dbReference>
<evidence type="ECO:0000313" key="6">
    <source>
        <dbReference type="EMBL" id="BCZ18863.1"/>
    </source>
</evidence>
<dbReference type="Gene3D" id="3.90.220.20">
    <property type="entry name" value="DNA methylase specificity domains"/>
    <property type="match status" value="2"/>
</dbReference>
<evidence type="ECO:0000259" key="5">
    <source>
        <dbReference type="Pfam" id="PF01420"/>
    </source>
</evidence>
<dbReference type="InterPro" id="IPR000055">
    <property type="entry name" value="Restrct_endonuc_typeI_TRD"/>
</dbReference>
<keyword evidence="4" id="KW-0175">Coiled coil</keyword>
<dbReference type="PANTHER" id="PTHR43140:SF1">
    <property type="entry name" value="TYPE I RESTRICTION ENZYME ECOKI SPECIFICITY SUBUNIT"/>
    <property type="match status" value="1"/>
</dbReference>
<dbReference type="SUPFAM" id="SSF116734">
    <property type="entry name" value="DNA methylase specificity domain"/>
    <property type="match status" value="2"/>
</dbReference>
<keyword evidence="7" id="KW-1185">Reference proteome</keyword>
<dbReference type="EMBL" id="AP024819">
    <property type="protein sequence ID" value="BCZ18863.1"/>
    <property type="molecule type" value="Genomic_DNA"/>
</dbReference>
<feature type="domain" description="Type I restriction modification DNA specificity" evidence="5">
    <location>
        <begin position="9"/>
        <end position="46"/>
    </location>
</feature>
<keyword evidence="2" id="KW-0680">Restriction system</keyword>
<evidence type="ECO:0000313" key="7">
    <source>
        <dbReference type="Proteomes" id="UP000826146"/>
    </source>
</evidence>
<organism evidence="6 7">
    <name type="scientific">Helicobacter gastrofelis</name>
    <dbReference type="NCBI Taxonomy" id="2849642"/>
    <lineage>
        <taxon>Bacteria</taxon>
        <taxon>Pseudomonadati</taxon>
        <taxon>Campylobacterota</taxon>
        <taxon>Epsilonproteobacteria</taxon>
        <taxon>Campylobacterales</taxon>
        <taxon>Helicobacteraceae</taxon>
        <taxon>Helicobacter</taxon>
    </lineage>
</organism>
<proteinExistence type="inferred from homology"/>
<accession>A0ABN6I5Q4</accession>
<comment type="similarity">
    <text evidence="1">Belongs to the type-I restriction system S methylase family.</text>
</comment>
<dbReference type="RefSeq" id="WP_221272312.1">
    <property type="nucleotide sequence ID" value="NZ_AP024819.1"/>
</dbReference>
<evidence type="ECO:0000256" key="1">
    <source>
        <dbReference type="ARBA" id="ARBA00010923"/>
    </source>
</evidence>
<gene>
    <name evidence="6" type="ORF">NHP190012_05050</name>
</gene>
<dbReference type="Proteomes" id="UP000826146">
    <property type="component" value="Chromosome"/>
</dbReference>
<reference evidence="6 7" key="1">
    <citation type="submission" date="2021-07" db="EMBL/GenBank/DDBJ databases">
        <title>Novel Helicobacter sp. Isolated from a cat.</title>
        <authorList>
            <person name="Rimbara E."/>
            <person name="Suzuki M."/>
        </authorList>
    </citation>
    <scope>NUCLEOTIDE SEQUENCE [LARGE SCALE GENOMIC DNA]</scope>
    <source>
        <strain evidence="7">NHP19-012</strain>
    </source>
</reference>
<evidence type="ECO:0000256" key="4">
    <source>
        <dbReference type="SAM" id="Coils"/>
    </source>
</evidence>
<sequence>MQKAKIAYGVKVTEVRPINLKTLKIPLPPLEEQHAIASFLDDKIAKIQECIAKKTRMTELLKEYKQALTTQITTKGLDPQAKLKPSGVAWLGDIPGGVGVVRLRACFYEFDKECGEGDYTLLSVTQKEGIIPQSAIPNKKDISNRNKAKYKIVPLGAIAYNKMRMWQGAMGYNNISKGIVSPAYIVILPHQTAHAPYFHYLFKSPYMLAMFNKFSYGLCADMNCLRYEDFQNILTPLPPLPEQHAIASALDEKTAKIDSLLAKLQAQIQALKEHKSALISAGVLGQLPLKANHAKIQ</sequence>
<dbReference type="InterPro" id="IPR051212">
    <property type="entry name" value="Type-I_RE_S_subunit"/>
</dbReference>
<name>A0ABN6I5Q4_9HELI</name>
<feature type="domain" description="Type I restriction modification DNA specificity" evidence="5">
    <location>
        <begin position="112"/>
        <end position="269"/>
    </location>
</feature>
<evidence type="ECO:0000256" key="3">
    <source>
        <dbReference type="ARBA" id="ARBA00023125"/>
    </source>
</evidence>